<gene>
    <name evidence="1" type="ORF">EV182_005647</name>
</gene>
<evidence type="ECO:0000313" key="2">
    <source>
        <dbReference type="Proteomes" id="UP001145114"/>
    </source>
</evidence>
<keyword evidence="2" id="KW-1185">Reference proteome</keyword>
<comment type="caution">
    <text evidence="1">The sequence shown here is derived from an EMBL/GenBank/DDBJ whole genome shotgun (WGS) entry which is preliminary data.</text>
</comment>
<feature type="non-terminal residue" evidence="1">
    <location>
        <position position="1"/>
    </location>
</feature>
<feature type="non-terminal residue" evidence="1">
    <location>
        <position position="395"/>
    </location>
</feature>
<sequence length="395" mass="43598">VYQVPKATQPTRHPSTFTSIDEILHFRGLSISSPPPSQATLEQPLTTDTGTRTEGTEGEYPLALMEGQYQQDFSIFTTRFGQSVEETEQQYRTFWSARRHQMLGRAQDATAASSSLASSQRNAQTTPQARRGMPLGAQIPQQFAGPVPGRNIAPTPHRIYNQNDAGYRCGFYAKSSGRPCKRLVSNPGERCLYHQNEEEAESRPHPNYQQLQQSQPFGAYQQQQQPGMASYQPTPLRLPLVNTSSHIQSAMYRPAVTQTPTRSIGGSSVLNQAMATPTPTRTSKRTSALIARKAMKESLDSDTDNDDDHLQKSLPTSVLVQRPVANGATPSAPLQQSLASTGSFSPANGQLNQHQLASLRQQAIMFMSRFRPGMPIPPQVAINPFVTQMLRQQSM</sequence>
<dbReference type="EMBL" id="JAMZIH010007217">
    <property type="protein sequence ID" value="KAJ1673229.1"/>
    <property type="molecule type" value="Genomic_DNA"/>
</dbReference>
<proteinExistence type="predicted"/>
<organism evidence="1 2">
    <name type="scientific">Spiromyces aspiralis</name>
    <dbReference type="NCBI Taxonomy" id="68401"/>
    <lineage>
        <taxon>Eukaryota</taxon>
        <taxon>Fungi</taxon>
        <taxon>Fungi incertae sedis</taxon>
        <taxon>Zoopagomycota</taxon>
        <taxon>Kickxellomycotina</taxon>
        <taxon>Kickxellomycetes</taxon>
        <taxon>Kickxellales</taxon>
        <taxon>Kickxellaceae</taxon>
        <taxon>Spiromyces</taxon>
    </lineage>
</organism>
<evidence type="ECO:0000313" key="1">
    <source>
        <dbReference type="EMBL" id="KAJ1673229.1"/>
    </source>
</evidence>
<accession>A0ACC1H9Q4</accession>
<protein>
    <submittedName>
        <fullName evidence="1">Uncharacterized protein</fullName>
    </submittedName>
</protein>
<name>A0ACC1H9Q4_9FUNG</name>
<dbReference type="Proteomes" id="UP001145114">
    <property type="component" value="Unassembled WGS sequence"/>
</dbReference>
<reference evidence="1" key="1">
    <citation type="submission" date="2022-06" db="EMBL/GenBank/DDBJ databases">
        <title>Phylogenomic reconstructions and comparative analyses of Kickxellomycotina fungi.</title>
        <authorList>
            <person name="Reynolds N.K."/>
            <person name="Stajich J.E."/>
            <person name="Barry K."/>
            <person name="Grigoriev I.V."/>
            <person name="Crous P."/>
            <person name="Smith M.E."/>
        </authorList>
    </citation>
    <scope>NUCLEOTIDE SEQUENCE</scope>
    <source>
        <strain evidence="1">RSA 2271</strain>
    </source>
</reference>